<dbReference type="Proteomes" id="UP000789831">
    <property type="component" value="Unassembled WGS sequence"/>
</dbReference>
<proteinExistence type="predicted"/>
<comment type="caution">
    <text evidence="1">The sequence shown here is derived from an EMBL/GenBank/DDBJ whole genome shotgun (WGS) entry which is preliminary data.</text>
</comment>
<evidence type="ECO:0000313" key="2">
    <source>
        <dbReference type="Proteomes" id="UP000789831"/>
    </source>
</evidence>
<dbReference type="AlphaFoldDB" id="A0A9N9DJ60"/>
<sequence>MKNYLLAELQMHNQSAQPKKCSYLLKLHDVSSGIFVLHIATQQVIPPSTSFTSICVAGHSATLVRARSMLRTGHSVPDLTTSIGADGNSNKIVHRLGSPRSTYVEKLSEDKYRRHITETNSIDLITNDKEFSIPAKYLELLEVDIFHVRDPLDPLSSELWERFGQWA</sequence>
<evidence type="ECO:0000313" key="1">
    <source>
        <dbReference type="EMBL" id="CAG8642934.1"/>
    </source>
</evidence>
<name>A0A9N9DJ60_9GLOM</name>
<organism evidence="1 2">
    <name type="scientific">Ambispora gerdemannii</name>
    <dbReference type="NCBI Taxonomy" id="144530"/>
    <lineage>
        <taxon>Eukaryota</taxon>
        <taxon>Fungi</taxon>
        <taxon>Fungi incertae sedis</taxon>
        <taxon>Mucoromycota</taxon>
        <taxon>Glomeromycotina</taxon>
        <taxon>Glomeromycetes</taxon>
        <taxon>Archaeosporales</taxon>
        <taxon>Ambisporaceae</taxon>
        <taxon>Ambispora</taxon>
    </lineage>
</organism>
<gene>
    <name evidence="1" type="ORF">AGERDE_LOCUS11061</name>
</gene>
<reference evidence="1" key="1">
    <citation type="submission" date="2021-06" db="EMBL/GenBank/DDBJ databases">
        <authorList>
            <person name="Kallberg Y."/>
            <person name="Tangrot J."/>
            <person name="Rosling A."/>
        </authorList>
    </citation>
    <scope>NUCLEOTIDE SEQUENCE</scope>
    <source>
        <strain evidence="1">MT106</strain>
    </source>
</reference>
<accession>A0A9N9DJ60</accession>
<protein>
    <submittedName>
        <fullName evidence="1">9852_t:CDS:1</fullName>
    </submittedName>
</protein>
<keyword evidence="2" id="KW-1185">Reference proteome</keyword>
<dbReference type="EMBL" id="CAJVPL010004094">
    <property type="protein sequence ID" value="CAG8642934.1"/>
    <property type="molecule type" value="Genomic_DNA"/>
</dbReference>
<feature type="non-terminal residue" evidence="1">
    <location>
        <position position="167"/>
    </location>
</feature>
<dbReference type="OrthoDB" id="2442370at2759"/>